<sequence length="258" mass="29633">MALPQLGKSLVIRCHELLTFRDVAVEFSQEEWECLDPAQRALYRDVMLENYRNLLSLGENSIPPEVGICPNISGRFMIKELLPKKDINNGELYQPMVLGRYESHDIEDFDFRKVWGNMYEFESNCGYEERNFKEVLMTGNVSLTSKKEKHDSKSCINLPLKQSVSLIKSAYHNFKHGKSFIKNLLKIKTIQSRAWVIVESETHTTHIGKTEFTNMYKIQQRKIEKPMYFGASTLRSFQVHGAVHGGLEHTQEAGAANG</sequence>
<accession>A0A7J7EMY1</accession>
<keyword evidence="3" id="KW-1185">Reference proteome</keyword>
<dbReference type="Proteomes" id="UP000551758">
    <property type="component" value="Unassembled WGS sequence"/>
</dbReference>
<protein>
    <recommendedName>
        <fullName evidence="1">KRAB domain-containing protein</fullName>
    </recommendedName>
</protein>
<organism evidence="2 3">
    <name type="scientific">Diceros bicornis minor</name>
    <name type="common">South-central black rhinoceros</name>
    <dbReference type="NCBI Taxonomy" id="77932"/>
    <lineage>
        <taxon>Eukaryota</taxon>
        <taxon>Metazoa</taxon>
        <taxon>Chordata</taxon>
        <taxon>Craniata</taxon>
        <taxon>Vertebrata</taxon>
        <taxon>Euteleostomi</taxon>
        <taxon>Mammalia</taxon>
        <taxon>Eutheria</taxon>
        <taxon>Laurasiatheria</taxon>
        <taxon>Perissodactyla</taxon>
        <taxon>Rhinocerotidae</taxon>
        <taxon>Diceros</taxon>
    </lineage>
</organism>
<proteinExistence type="predicted"/>
<dbReference type="GO" id="GO:0006355">
    <property type="term" value="P:regulation of DNA-templated transcription"/>
    <property type="evidence" value="ECO:0007669"/>
    <property type="project" value="InterPro"/>
</dbReference>
<dbReference type="InterPro" id="IPR050169">
    <property type="entry name" value="Krueppel_C2H2_ZnF"/>
</dbReference>
<evidence type="ECO:0000313" key="3">
    <source>
        <dbReference type="Proteomes" id="UP000551758"/>
    </source>
</evidence>
<evidence type="ECO:0000259" key="1">
    <source>
        <dbReference type="PROSITE" id="PS50805"/>
    </source>
</evidence>
<gene>
    <name evidence="2" type="ORF">HPG69_013981</name>
</gene>
<dbReference type="PROSITE" id="PS50805">
    <property type="entry name" value="KRAB"/>
    <property type="match status" value="1"/>
</dbReference>
<dbReference type="Gene3D" id="6.10.140.140">
    <property type="match status" value="1"/>
</dbReference>
<dbReference type="SMART" id="SM00349">
    <property type="entry name" value="KRAB"/>
    <property type="match status" value="1"/>
</dbReference>
<comment type="caution">
    <text evidence="2">The sequence shown here is derived from an EMBL/GenBank/DDBJ whole genome shotgun (WGS) entry which is preliminary data.</text>
</comment>
<dbReference type="PANTHER" id="PTHR23232">
    <property type="entry name" value="KRAB DOMAIN C2H2 ZINC FINGER"/>
    <property type="match status" value="1"/>
</dbReference>
<dbReference type="SUPFAM" id="SSF109640">
    <property type="entry name" value="KRAB domain (Kruppel-associated box)"/>
    <property type="match status" value="1"/>
</dbReference>
<name>A0A7J7EMY1_DICBM</name>
<dbReference type="InterPro" id="IPR036051">
    <property type="entry name" value="KRAB_dom_sf"/>
</dbReference>
<feature type="domain" description="KRAB" evidence="1">
    <location>
        <begin position="18"/>
        <end position="95"/>
    </location>
</feature>
<reference evidence="2 3" key="1">
    <citation type="journal article" date="2020" name="Mol. Biol. Evol.">
        <title>Interspecific Gene Flow and the Evolution of Specialization in Black and White Rhinoceros.</title>
        <authorList>
            <person name="Moodley Y."/>
            <person name="Westbury M.V."/>
            <person name="Russo I.M."/>
            <person name="Gopalakrishnan S."/>
            <person name="Rakotoarivelo A."/>
            <person name="Olsen R.A."/>
            <person name="Prost S."/>
            <person name="Tunstall T."/>
            <person name="Ryder O.A."/>
            <person name="Dalen L."/>
            <person name="Bruford M.W."/>
        </authorList>
    </citation>
    <scope>NUCLEOTIDE SEQUENCE [LARGE SCALE GENOMIC DNA]</scope>
    <source>
        <strain evidence="2">SBR-YM</strain>
        <tissue evidence="2">Skin</tissue>
    </source>
</reference>
<dbReference type="AlphaFoldDB" id="A0A7J7EMY1"/>
<dbReference type="PANTHER" id="PTHR23232:SF158">
    <property type="entry name" value="KRAB DOMAIN-CONTAINING PROTEIN 5"/>
    <property type="match status" value="1"/>
</dbReference>
<dbReference type="EMBL" id="JACDTQ010002604">
    <property type="protein sequence ID" value="KAF5917057.1"/>
    <property type="molecule type" value="Genomic_DNA"/>
</dbReference>
<dbReference type="CDD" id="cd07765">
    <property type="entry name" value="KRAB_A-box"/>
    <property type="match status" value="1"/>
</dbReference>
<evidence type="ECO:0000313" key="2">
    <source>
        <dbReference type="EMBL" id="KAF5917057.1"/>
    </source>
</evidence>
<dbReference type="Pfam" id="PF01352">
    <property type="entry name" value="KRAB"/>
    <property type="match status" value="1"/>
</dbReference>
<dbReference type="InterPro" id="IPR001909">
    <property type="entry name" value="KRAB"/>
</dbReference>